<name>A0A7N0T9Y1_KALFE</name>
<evidence type="ECO:0000313" key="2">
    <source>
        <dbReference type="Proteomes" id="UP000594263"/>
    </source>
</evidence>
<reference evidence="1" key="1">
    <citation type="submission" date="2021-01" db="UniProtKB">
        <authorList>
            <consortium name="EnsemblPlants"/>
        </authorList>
    </citation>
    <scope>IDENTIFICATION</scope>
</reference>
<sequence length="106" mass="11494">MDLSREAAAGCGGCFRGWGGGAYRHLSEEAGGEGWKAGELLAGPWWKNYVRRFGLQSQKIKRVRLGYDAESYALNFDDGSPREDGDGKIAVAPVRAGARQDLSCKL</sequence>
<accession>A0A7N0T9Y1</accession>
<dbReference type="Proteomes" id="UP000594263">
    <property type="component" value="Unplaced"/>
</dbReference>
<protein>
    <submittedName>
        <fullName evidence="1">Uncharacterized protein</fullName>
    </submittedName>
</protein>
<evidence type="ECO:0000313" key="1">
    <source>
        <dbReference type="EnsemblPlants" id="Kaladp0029s0116.1.v1.1.CDS.1"/>
    </source>
</evidence>
<dbReference type="AlphaFoldDB" id="A0A7N0T9Y1"/>
<proteinExistence type="predicted"/>
<dbReference type="PANTHER" id="PTHR47076">
    <property type="entry name" value="NHL DOMAIN PROTEIN"/>
    <property type="match status" value="1"/>
</dbReference>
<dbReference type="Gramene" id="Kaladp0029s0116.1.v1.1">
    <property type="protein sequence ID" value="Kaladp0029s0116.1.v1.1.CDS.1"/>
    <property type="gene ID" value="Kaladp0029s0116.v1.1"/>
</dbReference>
<organism evidence="1 2">
    <name type="scientific">Kalanchoe fedtschenkoi</name>
    <name type="common">Lavender scallops</name>
    <name type="synonym">South American air plant</name>
    <dbReference type="NCBI Taxonomy" id="63787"/>
    <lineage>
        <taxon>Eukaryota</taxon>
        <taxon>Viridiplantae</taxon>
        <taxon>Streptophyta</taxon>
        <taxon>Embryophyta</taxon>
        <taxon>Tracheophyta</taxon>
        <taxon>Spermatophyta</taxon>
        <taxon>Magnoliopsida</taxon>
        <taxon>eudicotyledons</taxon>
        <taxon>Gunneridae</taxon>
        <taxon>Pentapetalae</taxon>
        <taxon>Saxifragales</taxon>
        <taxon>Crassulaceae</taxon>
        <taxon>Kalanchoe</taxon>
    </lineage>
</organism>
<keyword evidence="2" id="KW-1185">Reference proteome</keyword>
<dbReference type="PANTHER" id="PTHR47076:SF1">
    <property type="entry name" value="NHL DOMAIN PROTEIN"/>
    <property type="match status" value="1"/>
</dbReference>
<dbReference type="EnsemblPlants" id="Kaladp0029s0116.1.v1.1">
    <property type="protein sequence ID" value="Kaladp0029s0116.1.v1.1.CDS.1"/>
    <property type="gene ID" value="Kaladp0029s0116.v1.1"/>
</dbReference>